<dbReference type="InterPro" id="IPR013083">
    <property type="entry name" value="Znf_RING/FYVE/PHD"/>
</dbReference>
<dbReference type="SMART" id="SM00184">
    <property type="entry name" value="RING"/>
    <property type="match status" value="1"/>
</dbReference>
<dbReference type="Pfam" id="PF14599">
    <property type="entry name" value="zinc_ribbon_6"/>
    <property type="match status" value="1"/>
</dbReference>
<keyword evidence="2 4" id="KW-0863">Zinc-finger</keyword>
<dbReference type="InterPro" id="IPR001841">
    <property type="entry name" value="Znf_RING"/>
</dbReference>
<keyword evidence="10" id="KW-1185">Reference proteome</keyword>
<feature type="compositionally biased region" description="Basic and acidic residues" evidence="5">
    <location>
        <begin position="52"/>
        <end position="63"/>
    </location>
</feature>
<evidence type="ECO:0000256" key="3">
    <source>
        <dbReference type="ARBA" id="ARBA00022833"/>
    </source>
</evidence>
<evidence type="ECO:0000259" key="6">
    <source>
        <dbReference type="PROSITE" id="PS50089"/>
    </source>
</evidence>
<dbReference type="GO" id="GO:0061630">
    <property type="term" value="F:ubiquitin protein ligase activity"/>
    <property type="evidence" value="ECO:0007669"/>
    <property type="project" value="TreeGrafter"/>
</dbReference>
<feature type="compositionally biased region" description="Basic and acidic residues" evidence="5">
    <location>
        <begin position="565"/>
        <end position="574"/>
    </location>
</feature>
<keyword evidence="1" id="KW-0479">Metal-binding</keyword>
<evidence type="ECO:0000256" key="5">
    <source>
        <dbReference type="SAM" id="MobiDB-lite"/>
    </source>
</evidence>
<evidence type="ECO:0000313" key="9">
    <source>
        <dbReference type="EMBL" id="GIJ84129.1"/>
    </source>
</evidence>
<evidence type="ECO:0000313" key="10">
    <source>
        <dbReference type="Proteomes" id="UP001043456"/>
    </source>
</evidence>
<dbReference type="Gene3D" id="3.30.40.10">
    <property type="entry name" value="Zinc/RING finger domain, C3HC4 (zinc finger)"/>
    <property type="match status" value="1"/>
</dbReference>
<dbReference type="SUPFAM" id="SSF57850">
    <property type="entry name" value="RING/U-box"/>
    <property type="match status" value="1"/>
</dbReference>
<dbReference type="OrthoDB" id="411372at2759"/>
<dbReference type="InterPro" id="IPR008913">
    <property type="entry name" value="Znf_CHY"/>
</dbReference>
<feature type="domain" description="CHY-type" evidence="7">
    <location>
        <begin position="312"/>
        <end position="379"/>
    </location>
</feature>
<evidence type="ECO:0000259" key="8">
    <source>
        <dbReference type="PROSITE" id="PS51270"/>
    </source>
</evidence>
<dbReference type="PROSITE" id="PS51270">
    <property type="entry name" value="ZF_CTCHY"/>
    <property type="match status" value="1"/>
</dbReference>
<evidence type="ECO:0000256" key="4">
    <source>
        <dbReference type="PROSITE-ProRule" id="PRU00601"/>
    </source>
</evidence>
<dbReference type="GeneID" id="67001577"/>
<feature type="region of interest" description="Disordered" evidence="5">
    <location>
        <begin position="602"/>
        <end position="632"/>
    </location>
</feature>
<feature type="domain" description="CTCHY-type" evidence="8">
    <location>
        <begin position="381"/>
        <end position="447"/>
    </location>
</feature>
<feature type="compositionally biased region" description="Acidic residues" evidence="5">
    <location>
        <begin position="706"/>
        <end position="729"/>
    </location>
</feature>
<name>A0A9P3EQP3_9EURO</name>
<keyword evidence="3" id="KW-0862">Zinc</keyword>
<evidence type="ECO:0000259" key="7">
    <source>
        <dbReference type="PROSITE" id="PS51266"/>
    </source>
</evidence>
<feature type="domain" description="RING-type" evidence="6">
    <location>
        <begin position="448"/>
        <end position="490"/>
    </location>
</feature>
<dbReference type="EMBL" id="BHVY01000002">
    <property type="protein sequence ID" value="GIJ84129.1"/>
    <property type="molecule type" value="Genomic_DNA"/>
</dbReference>
<dbReference type="AlphaFoldDB" id="A0A9P3EQP3"/>
<accession>A0A9P3EQP3</accession>
<dbReference type="InterPro" id="IPR039512">
    <property type="entry name" value="RCHY1_zinc-ribbon"/>
</dbReference>
<evidence type="ECO:0000256" key="2">
    <source>
        <dbReference type="ARBA" id="ARBA00022771"/>
    </source>
</evidence>
<dbReference type="GO" id="GO:0005634">
    <property type="term" value="C:nucleus"/>
    <property type="evidence" value="ECO:0007669"/>
    <property type="project" value="TreeGrafter"/>
</dbReference>
<reference evidence="9 10" key="1">
    <citation type="submission" date="2018-10" db="EMBL/GenBank/DDBJ databases">
        <title>Pan-genome distribution and transcriptional activeness of fungal secondary metabolism genes in Aspergillus section Fumigati.</title>
        <authorList>
            <person name="Takahashi H."/>
            <person name="Umemura M."/>
            <person name="Ninomiya A."/>
            <person name="Kusuya Y."/>
            <person name="Urayama S."/>
            <person name="Shimizu M."/>
            <person name="Watanabe A."/>
            <person name="Kamei K."/>
            <person name="Yaguchi T."/>
            <person name="Hagiwara D."/>
        </authorList>
    </citation>
    <scope>NUCLEOTIDE SEQUENCE [LARGE SCALE GENOMIC DNA]</scope>
    <source>
        <strain evidence="9 10">IFM 55266</strain>
    </source>
</reference>
<sequence>MSGLISSLLIETFVRQARRLSNQTDSHPPYNDDLGDSLPITRSSSSSTTYNGDDRAEVSSRRCDHETSAAELNGDCSDAEGTPFVLSPLASSELSSRRHDISPSQSRFGTTIVSSQSVHGLSDSEYVDGVQTYAAPEVIGADSPPVSPRNMVFEANPSVQESHHLSARNGNLDDIGDQFLLPEDDGMGVLRKKIHAIRDLQSSNEEKARMVHELMTERYNASQGKKNLISTSPRALSPSSPQLSERSVTPISHCGSRTSDHAPTNPASTASANHLIENTYKLTADDLRPTYFPKPESNSPVCDFEDTDAEDVEEACLGCRHYKRNVKLQCFTCKNWYTCRFCHDEVEDHHLDRPKTENMLCMLCGHAQPAAAVCRQCGEHAAQYYCNICKLWDNDSNKSIYHCNDCGICRIGQGLGKDFFHCRTCSVCLPISIENTHRCIERSTQCDCPICGDYMFTSPETVVFMRCGHSIHQKCLSEYSKSSYRCPICSKTIANMESTFRNLDRTIQSQPMPAEFKDTSALIHCNDCGAKSVVRYHWLGLKCDMCESYNTAQIRLLHGEVSDSLDRVGGDNRDVSASPMRSSSHGAEEEATISLPLAQLRVDTSSPSGAGSSPRLTASSSGEQNGRFSSYSLTRGRAVSPVISNYFGLPPDRESSRSKSSLPFFGDLAGKDSNDHAGGKLRLWGTNIKYKYGFLDRETESADGTSEVEEEGDDGNDGDDGDDGDDSTDGESMASDDVVEPQEEDDDEDEGIDIFGHR</sequence>
<feature type="region of interest" description="Disordered" evidence="5">
    <location>
        <begin position="219"/>
        <end position="272"/>
    </location>
</feature>
<proteinExistence type="predicted"/>
<comment type="caution">
    <text evidence="9">The sequence shown here is derived from an EMBL/GenBank/DDBJ whole genome shotgun (WGS) entry which is preliminary data.</text>
</comment>
<dbReference type="PROSITE" id="PS50089">
    <property type="entry name" value="ZF_RING_2"/>
    <property type="match status" value="1"/>
</dbReference>
<dbReference type="Pfam" id="PF13639">
    <property type="entry name" value="zf-RING_2"/>
    <property type="match status" value="1"/>
</dbReference>
<dbReference type="PANTHER" id="PTHR21319">
    <property type="entry name" value="RING FINGER AND CHY ZINC FINGER DOMAIN-CONTAINING PROTEIN 1"/>
    <property type="match status" value="1"/>
</dbReference>
<evidence type="ECO:0000256" key="1">
    <source>
        <dbReference type="ARBA" id="ARBA00022723"/>
    </source>
</evidence>
<dbReference type="SUPFAM" id="SSF161219">
    <property type="entry name" value="CHY zinc finger-like"/>
    <property type="match status" value="1"/>
</dbReference>
<dbReference type="GO" id="GO:0016567">
    <property type="term" value="P:protein ubiquitination"/>
    <property type="evidence" value="ECO:0007669"/>
    <property type="project" value="TreeGrafter"/>
</dbReference>
<dbReference type="Gene3D" id="2.20.28.10">
    <property type="match status" value="1"/>
</dbReference>
<dbReference type="GO" id="GO:0006511">
    <property type="term" value="P:ubiquitin-dependent protein catabolic process"/>
    <property type="evidence" value="ECO:0007669"/>
    <property type="project" value="TreeGrafter"/>
</dbReference>
<dbReference type="GO" id="GO:0008270">
    <property type="term" value="F:zinc ion binding"/>
    <property type="evidence" value="ECO:0007669"/>
    <property type="project" value="UniProtKB-KW"/>
</dbReference>
<dbReference type="InterPro" id="IPR037275">
    <property type="entry name" value="Znf_CTCHY_sf"/>
</dbReference>
<feature type="region of interest" description="Disordered" evidence="5">
    <location>
        <begin position="20"/>
        <end position="63"/>
    </location>
</feature>
<organism evidence="9 10">
    <name type="scientific">Aspergillus pseudoviridinutans</name>
    <dbReference type="NCBI Taxonomy" id="1517512"/>
    <lineage>
        <taxon>Eukaryota</taxon>
        <taxon>Fungi</taxon>
        <taxon>Dikarya</taxon>
        <taxon>Ascomycota</taxon>
        <taxon>Pezizomycotina</taxon>
        <taxon>Eurotiomycetes</taxon>
        <taxon>Eurotiomycetidae</taxon>
        <taxon>Eurotiales</taxon>
        <taxon>Aspergillaceae</taxon>
        <taxon>Aspergillus</taxon>
        <taxon>Aspergillus subgen. Fumigati</taxon>
    </lineage>
</organism>
<dbReference type="SUPFAM" id="SSF161245">
    <property type="entry name" value="Zinc hairpin stack"/>
    <property type="match status" value="1"/>
</dbReference>
<evidence type="ECO:0008006" key="11">
    <source>
        <dbReference type="Google" id="ProtNLM"/>
    </source>
</evidence>
<dbReference type="RefSeq" id="XP_043154876.1">
    <property type="nucleotide sequence ID" value="XM_043298941.1"/>
</dbReference>
<gene>
    <name evidence="9" type="ORF">Asppvi_002965</name>
</gene>
<feature type="compositionally biased region" description="Acidic residues" evidence="5">
    <location>
        <begin position="737"/>
        <end position="752"/>
    </location>
</feature>
<dbReference type="Proteomes" id="UP001043456">
    <property type="component" value="Unassembled WGS sequence"/>
</dbReference>
<dbReference type="PANTHER" id="PTHR21319:SF0">
    <property type="entry name" value="AND RING FINGER DOMAIN PROTEIN, PUTATIVE (AFU_ORTHOLOGUE AFUA_1G08900)-RELATED"/>
    <property type="match status" value="1"/>
</dbReference>
<dbReference type="InterPro" id="IPR017921">
    <property type="entry name" value="Znf_CTCHY"/>
</dbReference>
<feature type="region of interest" description="Disordered" evidence="5">
    <location>
        <begin position="697"/>
        <end position="758"/>
    </location>
</feature>
<dbReference type="CDD" id="cd16464">
    <property type="entry name" value="RING-H2_Pirh2-like"/>
    <property type="match status" value="1"/>
</dbReference>
<dbReference type="PROSITE" id="PS51266">
    <property type="entry name" value="ZF_CHY"/>
    <property type="match status" value="1"/>
</dbReference>
<dbReference type="Pfam" id="PF05495">
    <property type="entry name" value="zf-CHY"/>
    <property type="match status" value="1"/>
</dbReference>
<feature type="region of interest" description="Disordered" evidence="5">
    <location>
        <begin position="565"/>
        <end position="590"/>
    </location>
</feature>
<protein>
    <recommendedName>
        <fullName evidence="11">CHY and RING finger domain protein</fullName>
    </recommendedName>
</protein>
<dbReference type="InterPro" id="IPR037274">
    <property type="entry name" value="Znf_CHY_sf"/>
</dbReference>